<dbReference type="EMBL" id="WJYA01000003">
    <property type="protein sequence ID" value="MTE25981.1"/>
    <property type="molecule type" value="Genomic_DNA"/>
</dbReference>
<organism evidence="1 2">
    <name type="scientific">Winogradskyella ouciana</name>
    <dbReference type="NCBI Taxonomy" id="2608631"/>
    <lineage>
        <taxon>Bacteria</taxon>
        <taxon>Pseudomonadati</taxon>
        <taxon>Bacteroidota</taxon>
        <taxon>Flavobacteriia</taxon>
        <taxon>Flavobacteriales</taxon>
        <taxon>Flavobacteriaceae</taxon>
        <taxon>Winogradskyella</taxon>
    </lineage>
</organism>
<name>A0A7K1GA15_9FLAO</name>
<reference evidence="1 2" key="1">
    <citation type="submission" date="2019-11" db="EMBL/GenBank/DDBJ databases">
        <title>Winogradskyella ouciana sp. nov., isolated from the hadal seawater of the Mariana Trench.</title>
        <authorList>
            <person name="Liu R."/>
        </authorList>
    </citation>
    <scope>NUCLEOTIDE SEQUENCE [LARGE SCALE GENOMIC DNA]</scope>
    <source>
        <strain evidence="1 2">ZXX205</strain>
    </source>
</reference>
<dbReference type="AlphaFoldDB" id="A0A7K1GA15"/>
<sequence>MIGKGTLVQWQSNRKPAKGVVKDYYKFKSKDWADKYNYAYLIEKPNEKYVLKLSSDVFLAQDQ</sequence>
<dbReference type="RefSeq" id="WP_155087822.1">
    <property type="nucleotide sequence ID" value="NZ_WJYA01000003.1"/>
</dbReference>
<gene>
    <name evidence="1" type="ORF">F1003_03460</name>
</gene>
<accession>A0A7K1GA15</accession>
<protein>
    <submittedName>
        <fullName evidence="1">Uncharacterized protein</fullName>
    </submittedName>
</protein>
<evidence type="ECO:0000313" key="2">
    <source>
        <dbReference type="Proteomes" id="UP000447545"/>
    </source>
</evidence>
<proteinExistence type="predicted"/>
<comment type="caution">
    <text evidence="1">The sequence shown here is derived from an EMBL/GenBank/DDBJ whole genome shotgun (WGS) entry which is preliminary data.</text>
</comment>
<keyword evidence="2" id="KW-1185">Reference proteome</keyword>
<evidence type="ECO:0000313" key="1">
    <source>
        <dbReference type="EMBL" id="MTE25981.1"/>
    </source>
</evidence>
<dbReference type="Proteomes" id="UP000447545">
    <property type="component" value="Unassembled WGS sequence"/>
</dbReference>